<dbReference type="RefSeq" id="WP_252931275.1">
    <property type="nucleotide sequence ID" value="NZ_JAEUWV010000005.1"/>
</dbReference>
<dbReference type="NCBIfam" id="TIGR00217">
    <property type="entry name" value="malQ"/>
    <property type="match status" value="1"/>
</dbReference>
<evidence type="ECO:0000256" key="4">
    <source>
        <dbReference type="ARBA" id="ARBA00020295"/>
    </source>
</evidence>
<comment type="caution">
    <text evidence="12">The sequence shown here is derived from an EMBL/GenBank/DDBJ whole genome shotgun (WGS) entry which is preliminary data.</text>
</comment>
<keyword evidence="13" id="KW-1185">Reference proteome</keyword>
<keyword evidence="6 10" id="KW-0808">Transferase</keyword>
<evidence type="ECO:0000256" key="3">
    <source>
        <dbReference type="ARBA" id="ARBA00012560"/>
    </source>
</evidence>
<name>A0AAW5HSE5_9CORY</name>
<reference evidence="12 13" key="1">
    <citation type="submission" date="2021-01" db="EMBL/GenBank/DDBJ databases">
        <title>Identification and Characterization of Corynebacterium sp.</title>
        <authorList>
            <person name="Luo Q."/>
            <person name="Qu P."/>
            <person name="Chen Q."/>
        </authorList>
    </citation>
    <scope>NUCLEOTIDE SEQUENCE [LARGE SCALE GENOMIC DNA]</scope>
    <source>
        <strain evidence="12 13">MC-18</strain>
    </source>
</reference>
<sequence>MTNVELLHSLASAYGFGTSYRASNGAMTTPPPESFISLLQALGVNISDAPSDEELHHLIHARHQYWATRPLPPCVVATAGQERHFNVHVHDGHPAHTWIQLEDGTPRETYQDENWAPPTADVAGVVWGEATFHVPGNLPPGYHTLHLESDNFKDSCPLLVVPARLESNQRYIDNPVFGVMAQLYSVRSEQSWGIGDFEDLGTLAVLLAEQGADYLLINPVHAAQPIPPVEDSPYLPTSRRFVNPIYISVEAVDEYYKLDKDAKVQIERMVAPLKALNRSAEPLRRNEIFETKLAVLRELFFIACADERRTHDFELFCLDEGEGLEEFARWCAVEAMETAPSRHELDEELEELTRFYMWLQFIADEQRRRAQDKALAAGMKVGIMTDLAVGIHPDGADANTLANVLVPEASVGAPPDQYSQQGQDWSQPPWHPQALAEAGYEPWRELLRTVLRHSGGIRVDHILGLFRLFWMPRNVSPMFGTYMNYDHEAMVGTLVLEAQRANAVVVGEDLGTFEPWVQDVLQDKGILGTTVLWFESYDDGSPLHTWDYRRLALSAVGTHDLPPTAGYLRFAHNILRDELGLIEEPLDELNEQDHQWQARVLDRVREDGHFHGTSLEHTEFTQLSAEEFARDVDVEDLLVGLTRFIAATPSAMTVTNLVDMVGDTRIQNQPGTNAEQYSNWCIPLTDNNGKAVLIEDLPSIELFGRVAEASKR</sequence>
<comment type="similarity">
    <text evidence="2 10">Belongs to the disproportionating enzyme family.</text>
</comment>
<dbReference type="EMBL" id="JAEUWV010000005">
    <property type="protein sequence ID" value="MCO6394399.1"/>
    <property type="molecule type" value="Genomic_DNA"/>
</dbReference>
<dbReference type="PANTHER" id="PTHR32438:SF5">
    <property type="entry name" value="4-ALPHA-GLUCANOTRANSFERASE DPE1, CHLOROPLASTIC_AMYLOPLASTIC"/>
    <property type="match status" value="1"/>
</dbReference>
<keyword evidence="5 10" id="KW-0328">Glycosyltransferase</keyword>
<dbReference type="SUPFAM" id="SSF51445">
    <property type="entry name" value="(Trans)glycosidases"/>
    <property type="match status" value="1"/>
</dbReference>
<organism evidence="12 13">
    <name type="scientific">Corynebacterium lipophilum</name>
    <dbReference type="NCBI Taxonomy" id="2804918"/>
    <lineage>
        <taxon>Bacteria</taxon>
        <taxon>Bacillati</taxon>
        <taxon>Actinomycetota</taxon>
        <taxon>Actinomycetes</taxon>
        <taxon>Mycobacteriales</taxon>
        <taxon>Corynebacteriaceae</taxon>
        <taxon>Corynebacterium</taxon>
    </lineage>
</organism>
<dbReference type="GO" id="GO:0005975">
    <property type="term" value="P:carbohydrate metabolic process"/>
    <property type="evidence" value="ECO:0007669"/>
    <property type="project" value="InterPro"/>
</dbReference>
<protein>
    <recommendedName>
        <fullName evidence="4 10">4-alpha-glucanotransferase</fullName>
        <ecNumber evidence="3 10">2.4.1.25</ecNumber>
    </recommendedName>
    <alternativeName>
        <fullName evidence="8 10">Amylomaltase</fullName>
    </alternativeName>
    <alternativeName>
        <fullName evidence="9 10">Disproportionating enzyme</fullName>
    </alternativeName>
</protein>
<dbReference type="InterPro" id="IPR003385">
    <property type="entry name" value="Glyco_hydro_77"/>
</dbReference>
<evidence type="ECO:0000256" key="9">
    <source>
        <dbReference type="ARBA" id="ARBA00031501"/>
    </source>
</evidence>
<evidence type="ECO:0000256" key="10">
    <source>
        <dbReference type="RuleBase" id="RU361207"/>
    </source>
</evidence>
<evidence type="ECO:0000256" key="7">
    <source>
        <dbReference type="ARBA" id="ARBA00023277"/>
    </source>
</evidence>
<evidence type="ECO:0000256" key="6">
    <source>
        <dbReference type="ARBA" id="ARBA00022679"/>
    </source>
</evidence>
<evidence type="ECO:0000256" key="1">
    <source>
        <dbReference type="ARBA" id="ARBA00000439"/>
    </source>
</evidence>
<evidence type="ECO:0000313" key="13">
    <source>
        <dbReference type="Proteomes" id="UP001205920"/>
    </source>
</evidence>
<keyword evidence="7 10" id="KW-0119">Carbohydrate metabolism</keyword>
<gene>
    <name evidence="12" type="primary">malQ</name>
    <name evidence="12" type="ORF">JMN37_05310</name>
</gene>
<dbReference type="Pfam" id="PF21226">
    <property type="entry name" value="MalQ_N"/>
    <property type="match status" value="1"/>
</dbReference>
<dbReference type="AlphaFoldDB" id="A0AAW5HSE5"/>
<dbReference type="Pfam" id="PF02446">
    <property type="entry name" value="Glyco_hydro_77"/>
    <property type="match status" value="1"/>
</dbReference>
<dbReference type="PANTHER" id="PTHR32438">
    <property type="entry name" value="4-ALPHA-GLUCANOTRANSFERASE DPE1, CHLOROPLASTIC/AMYLOPLASTIC"/>
    <property type="match status" value="1"/>
</dbReference>
<feature type="domain" description="MalQ N-terminal beta-sandwich" evidence="11">
    <location>
        <begin position="71"/>
        <end position="162"/>
    </location>
</feature>
<dbReference type="GO" id="GO:0004134">
    <property type="term" value="F:4-alpha-glucanotransferase activity"/>
    <property type="evidence" value="ECO:0007669"/>
    <property type="project" value="UniProtKB-EC"/>
</dbReference>
<evidence type="ECO:0000256" key="5">
    <source>
        <dbReference type="ARBA" id="ARBA00022676"/>
    </source>
</evidence>
<evidence type="ECO:0000256" key="8">
    <source>
        <dbReference type="ARBA" id="ARBA00031423"/>
    </source>
</evidence>
<evidence type="ECO:0000259" key="11">
    <source>
        <dbReference type="Pfam" id="PF21226"/>
    </source>
</evidence>
<proteinExistence type="inferred from homology"/>
<dbReference type="InterPro" id="IPR048458">
    <property type="entry name" value="MalQ_N"/>
</dbReference>
<dbReference type="Gene3D" id="3.20.20.80">
    <property type="entry name" value="Glycosidases"/>
    <property type="match status" value="1"/>
</dbReference>
<dbReference type="Proteomes" id="UP001205920">
    <property type="component" value="Unassembled WGS sequence"/>
</dbReference>
<dbReference type="EC" id="2.4.1.25" evidence="3 10"/>
<accession>A0AAW5HSE5</accession>
<comment type="catalytic activity">
    <reaction evidence="1 10">
        <text>Transfers a segment of a (1-&gt;4)-alpha-D-glucan to a new position in an acceptor, which may be glucose or a (1-&gt;4)-alpha-D-glucan.</text>
        <dbReference type="EC" id="2.4.1.25"/>
    </reaction>
</comment>
<evidence type="ECO:0000313" key="12">
    <source>
        <dbReference type="EMBL" id="MCO6394399.1"/>
    </source>
</evidence>
<evidence type="ECO:0000256" key="2">
    <source>
        <dbReference type="ARBA" id="ARBA00005684"/>
    </source>
</evidence>
<dbReference type="InterPro" id="IPR017853">
    <property type="entry name" value="GH"/>
</dbReference>